<keyword evidence="1" id="KW-1133">Transmembrane helix</keyword>
<proteinExistence type="predicted"/>
<keyword evidence="1" id="KW-0812">Transmembrane</keyword>
<dbReference type="KEGG" id="fro:AALO17_08470"/>
<reference evidence="2 3" key="1">
    <citation type="journal article" date="2016" name="Gut Pathog.">
        <title>Whole genome sequencing of "Faecalibaculum rodentium" ALO17, isolated from C57BL/6J laboratory mouse feces.</title>
        <authorList>
            <person name="Lim S."/>
            <person name="Chang D.H."/>
            <person name="Ahn S."/>
            <person name="Kim B.C."/>
        </authorList>
    </citation>
    <scope>NUCLEOTIDE SEQUENCE [LARGE SCALE GENOMIC DNA]</scope>
    <source>
        <strain evidence="2 3">Alo17</strain>
    </source>
</reference>
<dbReference type="RefSeq" id="WP_067555804.1">
    <property type="nucleotide sequence ID" value="NZ_CAMTBT010000049.1"/>
</dbReference>
<organism evidence="2 3">
    <name type="scientific">Faecalibaculum rodentium</name>
    <dbReference type="NCBI Taxonomy" id="1702221"/>
    <lineage>
        <taxon>Bacteria</taxon>
        <taxon>Bacillati</taxon>
        <taxon>Bacillota</taxon>
        <taxon>Erysipelotrichia</taxon>
        <taxon>Erysipelotrichales</taxon>
        <taxon>Erysipelotrichaceae</taxon>
        <taxon>Faecalibaculum</taxon>
    </lineage>
</organism>
<keyword evidence="3" id="KW-1185">Reference proteome</keyword>
<gene>
    <name evidence="2" type="ORF">AALO17_08470</name>
</gene>
<dbReference type="AlphaFoldDB" id="A0A140DTK4"/>
<dbReference type="STRING" id="1702221.AALO17_08470"/>
<dbReference type="GeneID" id="78477649"/>
<feature type="transmembrane region" description="Helical" evidence="1">
    <location>
        <begin position="150"/>
        <end position="169"/>
    </location>
</feature>
<evidence type="ECO:0008006" key="4">
    <source>
        <dbReference type="Google" id="ProtNLM"/>
    </source>
</evidence>
<evidence type="ECO:0000313" key="2">
    <source>
        <dbReference type="EMBL" id="AMK53981.1"/>
    </source>
</evidence>
<dbReference type="EMBL" id="CP011391">
    <property type="protein sequence ID" value="AMK53981.1"/>
    <property type="molecule type" value="Genomic_DNA"/>
</dbReference>
<evidence type="ECO:0000313" key="3">
    <source>
        <dbReference type="Proteomes" id="UP000069771"/>
    </source>
</evidence>
<dbReference type="OrthoDB" id="2299756at2"/>
<feature type="transmembrane region" description="Helical" evidence="1">
    <location>
        <begin position="97"/>
        <end position="116"/>
    </location>
</feature>
<keyword evidence="1" id="KW-0472">Membrane</keyword>
<name>A0A140DTK4_9FIRM</name>
<protein>
    <recommendedName>
        <fullName evidence="4">Hydrophobic protein</fullName>
    </recommendedName>
</protein>
<evidence type="ECO:0000256" key="1">
    <source>
        <dbReference type="SAM" id="Phobius"/>
    </source>
</evidence>
<accession>A0A140DTK4</accession>
<feature type="transmembrane region" description="Helical" evidence="1">
    <location>
        <begin position="55"/>
        <end position="76"/>
    </location>
</feature>
<dbReference type="Proteomes" id="UP000069771">
    <property type="component" value="Chromosome"/>
</dbReference>
<sequence length="186" mass="21552">MFLNLVLLLILTVFILHNVAKARKYTLFSSWHNLFVPLYSVVLFFITMKWETGDLQLLAVLTPIALFAGWLETRDVRIRESTSRKTGKRIYEMRRGIPYTAGSTLTFVLGIAIHAWQAHAQILDMFSEAIWDNILEEINPLSLFTTTHTWYIWFLSGVSSIVFLVILRIKARTMSIEHIHSEELPI</sequence>